<dbReference type="GO" id="GO:0005764">
    <property type="term" value="C:lysosome"/>
    <property type="evidence" value="ECO:0007669"/>
    <property type="project" value="TreeGrafter"/>
</dbReference>
<feature type="domain" description="Peptidase A1" evidence="2">
    <location>
        <begin position="1"/>
        <end position="298"/>
    </location>
</feature>
<dbReference type="InterPro" id="IPR034164">
    <property type="entry name" value="Pepsin-like_dom"/>
</dbReference>
<dbReference type="InterPro" id="IPR001461">
    <property type="entry name" value="Aspartic_peptidase_A1"/>
</dbReference>
<gene>
    <name evidence="3" type="ORF">ACOC_LOCUS2164</name>
</gene>
<name>A0A0R3PDV0_ANGCS</name>
<dbReference type="InterPro" id="IPR021109">
    <property type="entry name" value="Peptidase_aspartic_dom_sf"/>
</dbReference>
<organism evidence="5">
    <name type="scientific">Angiostrongylus costaricensis</name>
    <name type="common">Nematode worm</name>
    <dbReference type="NCBI Taxonomy" id="334426"/>
    <lineage>
        <taxon>Eukaryota</taxon>
        <taxon>Metazoa</taxon>
        <taxon>Ecdysozoa</taxon>
        <taxon>Nematoda</taxon>
        <taxon>Chromadorea</taxon>
        <taxon>Rhabditida</taxon>
        <taxon>Rhabditina</taxon>
        <taxon>Rhabditomorpha</taxon>
        <taxon>Strongyloidea</taxon>
        <taxon>Metastrongylidae</taxon>
        <taxon>Angiostrongylus</taxon>
    </lineage>
</organism>
<dbReference type="AlphaFoldDB" id="A0A0R3PDV0"/>
<sequence>MSILWVIDTKCGTGACNGYLGSAYTRRKYDASKSSTVSPYRNTTDLQYPSGWLTGPVVKDTVSFAGDILFTGSSIEQQGLVNAADVSDAFAFMPLDGYLGLSWQQSVDVARSPMENLLPSLDAPIFTVWLDRKLNVCTGGDGGLVTYGAIDTTNCESEINYVTLSAEGCRQFPMEGFSIGSFTQRQKQDAISDTSSSWIGTPFRAMNEVVSQTGALFDYENEMYTVNCSTMMEQPDLEFTINGIKYIVPSKEYVVDIELGEGKAIFTAIFYNACERSGDGAVQELDVEEDGTENWKNT</sequence>
<evidence type="ECO:0000259" key="2">
    <source>
        <dbReference type="PROSITE" id="PS51767"/>
    </source>
</evidence>
<dbReference type="STRING" id="334426.A0A0R3PDV0"/>
<reference evidence="5" key="1">
    <citation type="submission" date="2017-02" db="UniProtKB">
        <authorList>
            <consortium name="WormBaseParasite"/>
        </authorList>
    </citation>
    <scope>IDENTIFICATION</scope>
</reference>
<dbReference type="WBParaSite" id="ACOC_0000216301-mRNA-1">
    <property type="protein sequence ID" value="ACOC_0000216301-mRNA-1"/>
    <property type="gene ID" value="ACOC_0000216301"/>
</dbReference>
<dbReference type="GO" id="GO:0006508">
    <property type="term" value="P:proteolysis"/>
    <property type="evidence" value="ECO:0007669"/>
    <property type="project" value="InterPro"/>
</dbReference>
<dbReference type="OrthoDB" id="5794195at2759"/>
<dbReference type="GO" id="GO:0004190">
    <property type="term" value="F:aspartic-type endopeptidase activity"/>
    <property type="evidence" value="ECO:0007669"/>
    <property type="project" value="InterPro"/>
</dbReference>
<accession>A0A0R3PDV0</accession>
<dbReference type="PROSITE" id="PS51767">
    <property type="entry name" value="PEPTIDASE_A1"/>
    <property type="match status" value="1"/>
</dbReference>
<evidence type="ECO:0000256" key="1">
    <source>
        <dbReference type="ARBA" id="ARBA00007447"/>
    </source>
</evidence>
<evidence type="ECO:0000313" key="5">
    <source>
        <dbReference type="WBParaSite" id="ACOC_0000216301-mRNA-1"/>
    </source>
</evidence>
<reference evidence="3 4" key="2">
    <citation type="submission" date="2018-11" db="EMBL/GenBank/DDBJ databases">
        <authorList>
            <consortium name="Pathogen Informatics"/>
        </authorList>
    </citation>
    <scope>NUCLEOTIDE SEQUENCE [LARGE SCALE GENOMIC DNA]</scope>
    <source>
        <strain evidence="3 4">Costa Rica</strain>
    </source>
</reference>
<dbReference type="Proteomes" id="UP000267027">
    <property type="component" value="Unassembled WGS sequence"/>
</dbReference>
<evidence type="ECO:0000313" key="4">
    <source>
        <dbReference type="Proteomes" id="UP000267027"/>
    </source>
</evidence>
<comment type="similarity">
    <text evidence="1">Belongs to the peptidase A1 family.</text>
</comment>
<evidence type="ECO:0000313" key="3">
    <source>
        <dbReference type="EMBL" id="VDM53749.1"/>
    </source>
</evidence>
<dbReference type="CDD" id="cd05471">
    <property type="entry name" value="pepsin_like"/>
    <property type="match status" value="1"/>
</dbReference>
<dbReference type="Pfam" id="PF00026">
    <property type="entry name" value="Asp"/>
    <property type="match status" value="1"/>
</dbReference>
<dbReference type="EMBL" id="UYYA01000397">
    <property type="protein sequence ID" value="VDM53749.1"/>
    <property type="molecule type" value="Genomic_DNA"/>
</dbReference>
<dbReference type="SUPFAM" id="SSF50630">
    <property type="entry name" value="Acid proteases"/>
    <property type="match status" value="1"/>
</dbReference>
<keyword evidence="4" id="KW-1185">Reference proteome</keyword>
<proteinExistence type="inferred from homology"/>
<protein>
    <submittedName>
        <fullName evidence="5">Peptidase A1 domain-containing protein</fullName>
    </submittedName>
</protein>
<dbReference type="Gene3D" id="2.40.70.10">
    <property type="entry name" value="Acid Proteases"/>
    <property type="match status" value="2"/>
</dbReference>
<dbReference type="PANTHER" id="PTHR47966:SF8">
    <property type="entry name" value="ASPARTIC PROTEASE 1-RELATED"/>
    <property type="match status" value="1"/>
</dbReference>
<dbReference type="InterPro" id="IPR033121">
    <property type="entry name" value="PEPTIDASE_A1"/>
</dbReference>
<dbReference type="PANTHER" id="PTHR47966">
    <property type="entry name" value="BETA-SITE APP-CLEAVING ENZYME, ISOFORM A-RELATED"/>
    <property type="match status" value="1"/>
</dbReference>